<evidence type="ECO:0000256" key="3">
    <source>
        <dbReference type="ARBA" id="ARBA00022617"/>
    </source>
</evidence>
<dbReference type="InterPro" id="IPR050597">
    <property type="entry name" value="Cytochrome_c_Oxidase_Subunit"/>
</dbReference>
<comment type="caution">
    <text evidence="11">The sequence shown here is derived from an EMBL/GenBank/DDBJ whole genome shotgun (WGS) entry which is preliminary data.</text>
</comment>
<dbReference type="SUPFAM" id="SSF46626">
    <property type="entry name" value="Cytochrome c"/>
    <property type="match status" value="2"/>
</dbReference>
<keyword evidence="2" id="KW-0813">Transport</keyword>
<evidence type="ECO:0000256" key="1">
    <source>
        <dbReference type="ARBA" id="ARBA00004418"/>
    </source>
</evidence>
<feature type="signal peptide" evidence="9">
    <location>
        <begin position="1"/>
        <end position="20"/>
    </location>
</feature>
<dbReference type="PROSITE" id="PS51007">
    <property type="entry name" value="CYTC"/>
    <property type="match status" value="2"/>
</dbReference>
<keyword evidence="4 8" id="KW-0479">Metal-binding</keyword>
<keyword evidence="12" id="KW-1185">Reference proteome</keyword>
<dbReference type="Gene3D" id="1.10.760.10">
    <property type="entry name" value="Cytochrome c-like domain"/>
    <property type="match status" value="2"/>
</dbReference>
<feature type="domain" description="Cytochrome c" evidence="10">
    <location>
        <begin position="118"/>
        <end position="210"/>
    </location>
</feature>
<keyword evidence="9" id="KW-0732">Signal</keyword>
<accession>A0ABV7T7F9</accession>
<evidence type="ECO:0000256" key="9">
    <source>
        <dbReference type="SAM" id="SignalP"/>
    </source>
</evidence>
<evidence type="ECO:0000256" key="7">
    <source>
        <dbReference type="ARBA" id="ARBA00023004"/>
    </source>
</evidence>
<keyword evidence="6" id="KW-0249">Electron transport</keyword>
<dbReference type="Proteomes" id="UP001595630">
    <property type="component" value="Unassembled WGS sequence"/>
</dbReference>
<dbReference type="EMBL" id="JBHRXZ010000022">
    <property type="protein sequence ID" value="MFC3608265.1"/>
    <property type="molecule type" value="Genomic_DNA"/>
</dbReference>
<dbReference type="RefSeq" id="WP_386364638.1">
    <property type="nucleotide sequence ID" value="NZ_JBHRXZ010000022.1"/>
</dbReference>
<feature type="chain" id="PRO_5045337362" evidence="9">
    <location>
        <begin position="21"/>
        <end position="210"/>
    </location>
</feature>
<evidence type="ECO:0000313" key="12">
    <source>
        <dbReference type="Proteomes" id="UP001595630"/>
    </source>
</evidence>
<sequence>MNKVLVSLLLTLGITGMAHAAGDAEAGQNKVAVCSACHGMDGNSPAPNFPKLAGQGERYLLKQLQDIKAGSTPGAQPGVGRTVLEMTGMLDPMSDQDLADIAAFYASQAATTGFADPELVAHGEQLFRGGNLELGMPACIGCHAPDGAGNTLAAYPRLAGQHAAYTAKQLTDFREGDRYNDGEAMIMRTIAAKLSNRDIEALSSYIQGLH</sequence>
<dbReference type="InterPro" id="IPR024167">
    <property type="entry name" value="Cytochrome_c4-like"/>
</dbReference>
<evidence type="ECO:0000256" key="2">
    <source>
        <dbReference type="ARBA" id="ARBA00022448"/>
    </source>
</evidence>
<dbReference type="PIRSF" id="PIRSF000005">
    <property type="entry name" value="Cytochrome_c4"/>
    <property type="match status" value="1"/>
</dbReference>
<feature type="domain" description="Cytochrome c" evidence="10">
    <location>
        <begin position="22"/>
        <end position="109"/>
    </location>
</feature>
<dbReference type="PANTHER" id="PTHR33751:SF9">
    <property type="entry name" value="CYTOCHROME C4"/>
    <property type="match status" value="1"/>
</dbReference>
<keyword evidence="3 8" id="KW-0349">Heme</keyword>
<evidence type="ECO:0000256" key="4">
    <source>
        <dbReference type="ARBA" id="ARBA00022723"/>
    </source>
</evidence>
<keyword evidence="7 8" id="KW-0408">Iron</keyword>
<dbReference type="InterPro" id="IPR009056">
    <property type="entry name" value="Cyt_c-like_dom"/>
</dbReference>
<reference evidence="12" key="1">
    <citation type="journal article" date="2019" name="Int. J. Syst. Evol. Microbiol.">
        <title>The Global Catalogue of Microorganisms (GCM) 10K type strain sequencing project: providing services to taxonomists for standard genome sequencing and annotation.</title>
        <authorList>
            <consortium name="The Broad Institute Genomics Platform"/>
            <consortium name="The Broad Institute Genome Sequencing Center for Infectious Disease"/>
            <person name="Wu L."/>
            <person name="Ma J."/>
        </authorList>
    </citation>
    <scope>NUCLEOTIDE SEQUENCE [LARGE SCALE GENOMIC DNA]</scope>
    <source>
        <strain evidence="12">KCTC 42447</strain>
    </source>
</reference>
<evidence type="ECO:0000256" key="8">
    <source>
        <dbReference type="PROSITE-ProRule" id="PRU00433"/>
    </source>
</evidence>
<dbReference type="Pfam" id="PF00034">
    <property type="entry name" value="Cytochrom_C"/>
    <property type="match status" value="2"/>
</dbReference>
<proteinExistence type="predicted"/>
<protein>
    <submittedName>
        <fullName evidence="11">C-type cytochrome</fullName>
    </submittedName>
</protein>
<comment type="subcellular location">
    <subcellularLocation>
        <location evidence="1">Periplasm</location>
    </subcellularLocation>
</comment>
<evidence type="ECO:0000259" key="10">
    <source>
        <dbReference type="PROSITE" id="PS51007"/>
    </source>
</evidence>
<organism evidence="11 12">
    <name type="scientific">Stutzerimonas tarimensis</name>
    <dbReference type="NCBI Taxonomy" id="1507735"/>
    <lineage>
        <taxon>Bacteria</taxon>
        <taxon>Pseudomonadati</taxon>
        <taxon>Pseudomonadota</taxon>
        <taxon>Gammaproteobacteria</taxon>
        <taxon>Pseudomonadales</taxon>
        <taxon>Pseudomonadaceae</taxon>
        <taxon>Stutzerimonas</taxon>
    </lineage>
</organism>
<dbReference type="PANTHER" id="PTHR33751">
    <property type="entry name" value="CBB3-TYPE CYTOCHROME C OXIDASE SUBUNIT FIXP"/>
    <property type="match status" value="1"/>
</dbReference>
<dbReference type="InterPro" id="IPR036909">
    <property type="entry name" value="Cyt_c-like_dom_sf"/>
</dbReference>
<evidence type="ECO:0000313" key="11">
    <source>
        <dbReference type="EMBL" id="MFC3608265.1"/>
    </source>
</evidence>
<keyword evidence="5" id="KW-0574">Periplasm</keyword>
<evidence type="ECO:0000256" key="6">
    <source>
        <dbReference type="ARBA" id="ARBA00022982"/>
    </source>
</evidence>
<gene>
    <name evidence="11" type="ORF">ACFOMF_10795</name>
</gene>
<evidence type="ECO:0000256" key="5">
    <source>
        <dbReference type="ARBA" id="ARBA00022764"/>
    </source>
</evidence>
<name>A0ABV7T7F9_9GAMM</name>